<keyword evidence="2" id="KW-0804">Transcription</keyword>
<proteinExistence type="predicted"/>
<dbReference type="InterPro" id="IPR018060">
    <property type="entry name" value="HTH_AraC"/>
</dbReference>
<dbReference type="Pfam" id="PF12833">
    <property type="entry name" value="HTH_18"/>
    <property type="match status" value="1"/>
</dbReference>
<dbReference type="AlphaFoldDB" id="A0A1S2VIH8"/>
<evidence type="ECO:0000256" key="2">
    <source>
        <dbReference type="ARBA" id="ARBA00023163"/>
    </source>
</evidence>
<accession>A0A1S2VIH8</accession>
<dbReference type="GO" id="GO:0003700">
    <property type="term" value="F:DNA-binding transcription factor activity"/>
    <property type="evidence" value="ECO:0007669"/>
    <property type="project" value="InterPro"/>
</dbReference>
<evidence type="ECO:0000259" key="3">
    <source>
        <dbReference type="PROSITE" id="PS01124"/>
    </source>
</evidence>
<dbReference type="InterPro" id="IPR009057">
    <property type="entry name" value="Homeodomain-like_sf"/>
</dbReference>
<keyword evidence="1" id="KW-0805">Transcription regulation</keyword>
<keyword evidence="5" id="KW-1185">Reference proteome</keyword>
<evidence type="ECO:0000313" key="5">
    <source>
        <dbReference type="Proteomes" id="UP000181790"/>
    </source>
</evidence>
<sequence length="168" mass="18657">MAESLLGTAFYKTVLSVREYAAGIWQGVSQAGSAKQEQPMTNCLTEVDLMVLSGRLQDVLDRELLYLNPELTPECLAAHAQMTVCQLAEVLMRGICKPFDRLLAEYRIEAMKVLLKNPKMAEMNLFLLAHECGFASRKAFKKAFVEYTGQTLEAYKESLAGSGKALIL</sequence>
<reference evidence="4 5" key="1">
    <citation type="submission" date="2016-10" db="EMBL/GenBank/DDBJ databases">
        <title>Arsenicibacter rosenii gen. nov., sp. nov., an efficient arsenic-methylating bacterium isolated from an arsenic-contaminated paddy soil.</title>
        <authorList>
            <person name="Huang K."/>
        </authorList>
    </citation>
    <scope>NUCLEOTIDE SEQUENCE [LARGE SCALE GENOMIC DNA]</scope>
    <source>
        <strain evidence="4 5">SM-1</strain>
    </source>
</reference>
<gene>
    <name evidence="4" type="ORF">BLX24_13380</name>
</gene>
<dbReference type="SUPFAM" id="SSF46689">
    <property type="entry name" value="Homeodomain-like"/>
    <property type="match status" value="1"/>
</dbReference>
<feature type="domain" description="HTH araC/xylS-type" evidence="3">
    <location>
        <begin position="54"/>
        <end position="158"/>
    </location>
</feature>
<dbReference type="PROSITE" id="PS01124">
    <property type="entry name" value="HTH_ARAC_FAMILY_2"/>
    <property type="match status" value="1"/>
</dbReference>
<comment type="caution">
    <text evidence="4">The sequence shown here is derived from an EMBL/GenBank/DDBJ whole genome shotgun (WGS) entry which is preliminary data.</text>
</comment>
<evidence type="ECO:0000313" key="4">
    <source>
        <dbReference type="EMBL" id="OIN58561.1"/>
    </source>
</evidence>
<dbReference type="RefSeq" id="WP_071503668.1">
    <property type="nucleotide sequence ID" value="NZ_MORL01000006.1"/>
</dbReference>
<organism evidence="4 5">
    <name type="scientific">Arsenicibacter rosenii</name>
    <dbReference type="NCBI Taxonomy" id="1750698"/>
    <lineage>
        <taxon>Bacteria</taxon>
        <taxon>Pseudomonadati</taxon>
        <taxon>Bacteroidota</taxon>
        <taxon>Cytophagia</taxon>
        <taxon>Cytophagales</taxon>
        <taxon>Spirosomataceae</taxon>
        <taxon>Arsenicibacter</taxon>
    </lineage>
</organism>
<dbReference type="Gene3D" id="1.10.10.60">
    <property type="entry name" value="Homeodomain-like"/>
    <property type="match status" value="1"/>
</dbReference>
<dbReference type="EMBL" id="MORL01000006">
    <property type="protein sequence ID" value="OIN58561.1"/>
    <property type="molecule type" value="Genomic_DNA"/>
</dbReference>
<protein>
    <recommendedName>
        <fullName evidence="3">HTH araC/xylS-type domain-containing protein</fullName>
    </recommendedName>
</protein>
<evidence type="ECO:0000256" key="1">
    <source>
        <dbReference type="ARBA" id="ARBA00023015"/>
    </source>
</evidence>
<name>A0A1S2VIH8_9BACT</name>
<dbReference type="SMART" id="SM00342">
    <property type="entry name" value="HTH_ARAC"/>
    <property type="match status" value="1"/>
</dbReference>
<dbReference type="GO" id="GO:0043565">
    <property type="term" value="F:sequence-specific DNA binding"/>
    <property type="evidence" value="ECO:0007669"/>
    <property type="project" value="InterPro"/>
</dbReference>
<dbReference type="Proteomes" id="UP000181790">
    <property type="component" value="Unassembled WGS sequence"/>
</dbReference>